<name>A0A158G6X1_CABCO</name>
<evidence type="ECO:0000256" key="1">
    <source>
        <dbReference type="ARBA" id="ARBA00004651"/>
    </source>
</evidence>
<feature type="transmembrane region" description="Helical" evidence="6">
    <location>
        <begin position="223"/>
        <end position="242"/>
    </location>
</feature>
<evidence type="ECO:0000313" key="8">
    <source>
        <dbReference type="EMBL" id="SAL27868.1"/>
    </source>
</evidence>
<keyword evidence="4 6" id="KW-1133">Transmembrane helix</keyword>
<feature type="transmembrane region" description="Helical" evidence="6">
    <location>
        <begin position="108"/>
        <end position="125"/>
    </location>
</feature>
<feature type="transmembrane region" description="Helical" evidence="6">
    <location>
        <begin position="82"/>
        <end position="101"/>
    </location>
</feature>
<sequence length="316" mass="32780">MPDKSFSFCALAVLAISAASLLAGNGYAATLVVWCAIAALNASSLRFVLLMGELNFATAAFFGIGAYAAGVSTTLWDVPFALALLLSGALACGIGAVFGFITLRTKGPYFLLIGFAFSEVMRIVYTRSDWLGGNSGMVGIFPPAAFGTGFPAFVVLICGVLLLALFAIETSQFGKLLIAVRDNENVVRSVGIRVHLVKIACFCISCFVTGIAGSLHAFANNVISPPDFGFLLSTLALAYLKVGGEHHPLGPVAGAVLLVLLGSVTLSFGASEHIFYGAAIVLAMLLLPGGIMGLVHGRIARIKSRRATLVRSNGGA</sequence>
<dbReference type="CDD" id="cd06581">
    <property type="entry name" value="TM_PBP1_LivM_like"/>
    <property type="match status" value="1"/>
</dbReference>
<dbReference type="PANTHER" id="PTHR30482:SF10">
    <property type="entry name" value="HIGH-AFFINITY BRANCHED-CHAIN AMINO ACID TRANSPORT PROTEIN BRAE"/>
    <property type="match status" value="1"/>
</dbReference>
<keyword evidence="9" id="KW-1185">Reference proteome</keyword>
<dbReference type="Pfam" id="PF02653">
    <property type="entry name" value="BPD_transp_2"/>
    <property type="match status" value="1"/>
</dbReference>
<dbReference type="RefSeq" id="WP_053571336.1">
    <property type="nucleotide sequence ID" value="NZ_FCNY02000003.1"/>
</dbReference>
<keyword evidence="5 6" id="KW-0472">Membrane</keyword>
<evidence type="ECO:0000256" key="2">
    <source>
        <dbReference type="ARBA" id="ARBA00022475"/>
    </source>
</evidence>
<dbReference type="PANTHER" id="PTHR30482">
    <property type="entry name" value="HIGH-AFFINITY BRANCHED-CHAIN AMINO ACID TRANSPORT SYSTEM PERMEASE"/>
    <property type="match status" value="1"/>
</dbReference>
<accession>A0A158G6X1</accession>
<proteinExistence type="predicted"/>
<evidence type="ECO:0000256" key="4">
    <source>
        <dbReference type="ARBA" id="ARBA00022989"/>
    </source>
</evidence>
<evidence type="ECO:0000256" key="3">
    <source>
        <dbReference type="ARBA" id="ARBA00022692"/>
    </source>
</evidence>
<dbReference type="InterPro" id="IPR001851">
    <property type="entry name" value="ABC_transp_permease"/>
</dbReference>
<feature type="transmembrane region" description="Helical" evidence="6">
    <location>
        <begin position="274"/>
        <end position="295"/>
    </location>
</feature>
<dbReference type="GO" id="GO:0015658">
    <property type="term" value="F:branched-chain amino acid transmembrane transporter activity"/>
    <property type="evidence" value="ECO:0007669"/>
    <property type="project" value="InterPro"/>
</dbReference>
<dbReference type="EMBL" id="FCNY02000003">
    <property type="protein sequence ID" value="SAL27868.1"/>
    <property type="molecule type" value="Genomic_DNA"/>
</dbReference>
<feature type="chain" id="PRO_5040950891" evidence="7">
    <location>
        <begin position="29"/>
        <end position="316"/>
    </location>
</feature>
<evidence type="ECO:0000256" key="7">
    <source>
        <dbReference type="SAM" id="SignalP"/>
    </source>
</evidence>
<keyword evidence="2" id="KW-1003">Cell membrane</keyword>
<feature type="transmembrane region" description="Helical" evidence="6">
    <location>
        <begin position="145"/>
        <end position="168"/>
    </location>
</feature>
<dbReference type="AlphaFoldDB" id="A0A158G6X1"/>
<evidence type="ECO:0000256" key="6">
    <source>
        <dbReference type="SAM" id="Phobius"/>
    </source>
</evidence>
<dbReference type="GO" id="GO:0005886">
    <property type="term" value="C:plasma membrane"/>
    <property type="evidence" value="ECO:0007669"/>
    <property type="project" value="UniProtKB-SubCell"/>
</dbReference>
<reference evidence="9" key="1">
    <citation type="submission" date="2016-01" db="EMBL/GenBank/DDBJ databases">
        <authorList>
            <person name="Peeters C."/>
        </authorList>
    </citation>
    <scope>NUCLEOTIDE SEQUENCE [LARGE SCALE GENOMIC DNA]</scope>
</reference>
<evidence type="ECO:0000313" key="9">
    <source>
        <dbReference type="Proteomes" id="UP000054740"/>
    </source>
</evidence>
<evidence type="ECO:0000256" key="5">
    <source>
        <dbReference type="ARBA" id="ARBA00023136"/>
    </source>
</evidence>
<organism evidence="8 9">
    <name type="scientific">Caballeronia cordobensis</name>
    <name type="common">Burkholderia cordobensis</name>
    <dbReference type="NCBI Taxonomy" id="1353886"/>
    <lineage>
        <taxon>Bacteria</taxon>
        <taxon>Pseudomonadati</taxon>
        <taxon>Pseudomonadota</taxon>
        <taxon>Betaproteobacteria</taxon>
        <taxon>Burkholderiales</taxon>
        <taxon>Burkholderiaceae</taxon>
        <taxon>Caballeronia</taxon>
    </lineage>
</organism>
<feature type="signal peptide" evidence="7">
    <location>
        <begin position="1"/>
        <end position="28"/>
    </location>
</feature>
<dbReference type="InterPro" id="IPR043428">
    <property type="entry name" value="LivM-like"/>
</dbReference>
<feature type="transmembrane region" description="Helical" evidence="6">
    <location>
        <begin position="56"/>
        <end position="76"/>
    </location>
</feature>
<protein>
    <submittedName>
        <fullName evidence="8">Branched chain amino acid ABC transporter inner membrane protein</fullName>
    </submittedName>
</protein>
<dbReference type="Proteomes" id="UP000054740">
    <property type="component" value="Unassembled WGS sequence"/>
</dbReference>
<keyword evidence="3 6" id="KW-0812">Transmembrane</keyword>
<keyword evidence="7" id="KW-0732">Signal</keyword>
<feature type="transmembrane region" description="Helical" evidence="6">
    <location>
        <begin position="196"/>
        <end position="217"/>
    </location>
</feature>
<gene>
    <name evidence="8" type="ORF">AWB70_01650</name>
</gene>
<comment type="subcellular location">
    <subcellularLocation>
        <location evidence="1">Cell membrane</location>
        <topology evidence="1">Multi-pass membrane protein</topology>
    </subcellularLocation>
</comment>
<feature type="transmembrane region" description="Helical" evidence="6">
    <location>
        <begin position="249"/>
        <end position="268"/>
    </location>
</feature>